<feature type="compositionally biased region" description="Basic and acidic residues" evidence="1">
    <location>
        <begin position="49"/>
        <end position="58"/>
    </location>
</feature>
<dbReference type="EMBL" id="KK107152">
    <property type="protein sequence ID" value="EZA57071.1"/>
    <property type="molecule type" value="Genomic_DNA"/>
</dbReference>
<feature type="non-terminal residue" evidence="2">
    <location>
        <position position="1"/>
    </location>
</feature>
<feature type="non-terminal residue" evidence="2">
    <location>
        <position position="80"/>
    </location>
</feature>
<keyword evidence="3" id="KW-1185">Reference proteome</keyword>
<sequence length="80" mass="8973">AKTISSRRLGNTIREKLKKRRFTLQVISSNIMECAPIDGRTSSGSQRDPLADSREKSQRFQLPGCTVVSPKKQGRTKGQR</sequence>
<name>A0A026WN53_OOCBI</name>
<dbReference type="Proteomes" id="UP000053097">
    <property type="component" value="Unassembled WGS sequence"/>
</dbReference>
<protein>
    <submittedName>
        <fullName evidence="2">Uncharacterized protein</fullName>
    </submittedName>
</protein>
<gene>
    <name evidence="2" type="ORF">X777_01677</name>
</gene>
<dbReference type="AlphaFoldDB" id="A0A026WN53"/>
<reference evidence="2 3" key="1">
    <citation type="journal article" date="2014" name="Curr. Biol.">
        <title>The genome of the clonal raider ant Cerapachys biroi.</title>
        <authorList>
            <person name="Oxley P.R."/>
            <person name="Ji L."/>
            <person name="Fetter-Pruneda I."/>
            <person name="McKenzie S.K."/>
            <person name="Li C."/>
            <person name="Hu H."/>
            <person name="Zhang G."/>
            <person name="Kronauer D.J."/>
        </authorList>
    </citation>
    <scope>NUCLEOTIDE SEQUENCE [LARGE SCALE GENOMIC DNA]</scope>
</reference>
<feature type="region of interest" description="Disordered" evidence="1">
    <location>
        <begin position="35"/>
        <end position="80"/>
    </location>
</feature>
<evidence type="ECO:0000256" key="1">
    <source>
        <dbReference type="SAM" id="MobiDB-lite"/>
    </source>
</evidence>
<evidence type="ECO:0000313" key="3">
    <source>
        <dbReference type="Proteomes" id="UP000053097"/>
    </source>
</evidence>
<proteinExistence type="predicted"/>
<accession>A0A026WN53</accession>
<evidence type="ECO:0000313" key="2">
    <source>
        <dbReference type="EMBL" id="EZA57071.1"/>
    </source>
</evidence>
<organism evidence="2 3">
    <name type="scientific">Ooceraea biroi</name>
    <name type="common">Clonal raider ant</name>
    <name type="synonym">Cerapachys biroi</name>
    <dbReference type="NCBI Taxonomy" id="2015173"/>
    <lineage>
        <taxon>Eukaryota</taxon>
        <taxon>Metazoa</taxon>
        <taxon>Ecdysozoa</taxon>
        <taxon>Arthropoda</taxon>
        <taxon>Hexapoda</taxon>
        <taxon>Insecta</taxon>
        <taxon>Pterygota</taxon>
        <taxon>Neoptera</taxon>
        <taxon>Endopterygota</taxon>
        <taxon>Hymenoptera</taxon>
        <taxon>Apocrita</taxon>
        <taxon>Aculeata</taxon>
        <taxon>Formicoidea</taxon>
        <taxon>Formicidae</taxon>
        <taxon>Dorylinae</taxon>
        <taxon>Ooceraea</taxon>
    </lineage>
</organism>